<keyword evidence="2" id="KW-1185">Reference proteome</keyword>
<sequence length="177" mass="19857">MPGANGIFVLSEIGGPLGERIRDVQRRFDPKLARETPPHVTLVGSSGVGPIVPSTPVERIRDALKPIADTTPALELPFERPHRFMQTNIVVLPLDPHGPLRRLHDRIARSGLPFARAKFTFTPHATLSFYPTLSRDAFRELLGMRFDEPVRLDRMTVYHTRDPQPAVKLLELPFEGA</sequence>
<protein>
    <recommendedName>
        <fullName evidence="3">Phosphoesterase HXTX</fullName>
    </recommendedName>
</protein>
<accession>W0RDT8</accession>
<dbReference type="HOGENOM" id="CLU_1515822_0_0_0"/>
<dbReference type="Proteomes" id="UP000019151">
    <property type="component" value="Chromosome"/>
</dbReference>
<reference evidence="1 2" key="1">
    <citation type="journal article" date="2014" name="Genome Announc.">
        <title>Genome Sequence and Methylome of Soil Bacterium Gemmatirosa kalamazoonensis KBS708T, a Member of the Rarely Cultivated Gemmatimonadetes Phylum.</title>
        <authorList>
            <person name="Debruyn J.M."/>
            <person name="Radosevich M."/>
            <person name="Wommack K.E."/>
            <person name="Polson S.W."/>
            <person name="Hauser L.J."/>
            <person name="Fawaz M.N."/>
            <person name="Korlach J."/>
            <person name="Tsai Y.C."/>
        </authorList>
    </citation>
    <scope>NUCLEOTIDE SEQUENCE [LARGE SCALE GENOMIC DNA]</scope>
    <source>
        <strain evidence="1 2">KBS708</strain>
    </source>
</reference>
<dbReference type="STRING" id="861299.J421_1707"/>
<dbReference type="AlphaFoldDB" id="W0RDT8"/>
<name>W0RDT8_9BACT</name>
<dbReference type="OrthoDB" id="9182445at2"/>
<dbReference type="InterPro" id="IPR009097">
    <property type="entry name" value="Cyclic_Pdiesterase"/>
</dbReference>
<gene>
    <name evidence="1" type="ORF">J421_1707</name>
</gene>
<evidence type="ECO:0000313" key="2">
    <source>
        <dbReference type="Proteomes" id="UP000019151"/>
    </source>
</evidence>
<dbReference type="Gene3D" id="3.90.1140.10">
    <property type="entry name" value="Cyclic phosphodiesterase"/>
    <property type="match status" value="1"/>
</dbReference>
<evidence type="ECO:0000313" key="1">
    <source>
        <dbReference type="EMBL" id="AHG89244.1"/>
    </source>
</evidence>
<dbReference type="Pfam" id="PF13563">
    <property type="entry name" value="2_5_RNA_ligase2"/>
    <property type="match status" value="1"/>
</dbReference>
<dbReference type="eggNOG" id="COG1514">
    <property type="taxonomic scope" value="Bacteria"/>
</dbReference>
<evidence type="ECO:0008006" key="3">
    <source>
        <dbReference type="Google" id="ProtNLM"/>
    </source>
</evidence>
<dbReference type="RefSeq" id="WP_025410753.1">
    <property type="nucleotide sequence ID" value="NZ_CP007128.1"/>
</dbReference>
<organism evidence="1 2">
    <name type="scientific">Gemmatirosa kalamazoonensis</name>
    <dbReference type="NCBI Taxonomy" id="861299"/>
    <lineage>
        <taxon>Bacteria</taxon>
        <taxon>Pseudomonadati</taxon>
        <taxon>Gemmatimonadota</taxon>
        <taxon>Gemmatimonadia</taxon>
        <taxon>Gemmatimonadales</taxon>
        <taxon>Gemmatimonadaceae</taxon>
        <taxon>Gemmatirosa</taxon>
    </lineage>
</organism>
<dbReference type="SUPFAM" id="SSF55144">
    <property type="entry name" value="LigT-like"/>
    <property type="match status" value="1"/>
</dbReference>
<dbReference type="EMBL" id="CP007128">
    <property type="protein sequence ID" value="AHG89244.1"/>
    <property type="molecule type" value="Genomic_DNA"/>
</dbReference>
<dbReference type="InParanoid" id="W0RDT8"/>
<proteinExistence type="predicted"/>
<dbReference type="KEGG" id="gba:J421_1707"/>